<name>A0A5S6QF55_TRIMR</name>
<evidence type="ECO:0000313" key="1">
    <source>
        <dbReference type="Proteomes" id="UP000046395"/>
    </source>
</evidence>
<evidence type="ECO:0000313" key="2">
    <source>
        <dbReference type="WBParaSite" id="TMUE_1000005848.1"/>
    </source>
</evidence>
<keyword evidence="1" id="KW-1185">Reference proteome</keyword>
<organism evidence="1 2">
    <name type="scientific">Trichuris muris</name>
    <name type="common">Mouse whipworm</name>
    <dbReference type="NCBI Taxonomy" id="70415"/>
    <lineage>
        <taxon>Eukaryota</taxon>
        <taxon>Metazoa</taxon>
        <taxon>Ecdysozoa</taxon>
        <taxon>Nematoda</taxon>
        <taxon>Enoplea</taxon>
        <taxon>Dorylaimia</taxon>
        <taxon>Trichinellida</taxon>
        <taxon>Trichuridae</taxon>
        <taxon>Trichuris</taxon>
    </lineage>
</organism>
<proteinExistence type="predicted"/>
<sequence>MDSGMEGQVDNAASYRYSRPSEWIPSDTVSSRTVSCPLQRSIQSGSGKINSLATRRVVRYKKKEENAQAIVSPYFAAKKKNRYCTKVIVESNVALRENMTQNGLLSPAKEHSRTLKLLDGSENFVDHGKQSKITDYMPHRKNAAPHQRNLNSEEMISHIAGESGERLWEPMIRNGPLSRQDVPMDPFDFTYCI</sequence>
<dbReference type="AlphaFoldDB" id="A0A5S6QF55"/>
<reference evidence="2" key="1">
    <citation type="submission" date="2019-12" db="UniProtKB">
        <authorList>
            <consortium name="WormBaseParasite"/>
        </authorList>
    </citation>
    <scope>IDENTIFICATION</scope>
</reference>
<dbReference type="WBParaSite" id="TMUE_1000005848.1">
    <property type="protein sequence ID" value="TMUE_1000005848.1"/>
    <property type="gene ID" value="WBGene00290931"/>
</dbReference>
<dbReference type="Proteomes" id="UP000046395">
    <property type="component" value="Unassembled WGS sequence"/>
</dbReference>
<protein>
    <submittedName>
        <fullName evidence="2">Uncharacterized protein</fullName>
    </submittedName>
</protein>
<accession>A0A5S6QF55</accession>